<dbReference type="GO" id="GO:0004045">
    <property type="term" value="F:peptidyl-tRNA hydrolase activity"/>
    <property type="evidence" value="ECO:0007669"/>
    <property type="project" value="TreeGrafter"/>
</dbReference>
<evidence type="ECO:0000256" key="1">
    <source>
        <dbReference type="ARBA" id="ARBA00010835"/>
    </source>
</evidence>
<evidence type="ECO:0000313" key="4">
    <source>
        <dbReference type="EMBL" id="CAM58093.1"/>
    </source>
</evidence>
<sequence>MLKINDSLSIPFQEIEVSAIRSRGAGGQNVNKVSTAIHIRFDVRASTALSDHDKRRVLRLRDQRISKEGVIVIKAQRFRSQDKNRSDALEKLAEMIRKALVEKKPRKPTKATKKSREKRLDEKTKRGRLKELRGKVSE</sequence>
<evidence type="ECO:0000256" key="2">
    <source>
        <dbReference type="SAM" id="MobiDB-lite"/>
    </source>
</evidence>
<organism evidence="4">
    <name type="scientific">uncultured marine microorganism</name>
    <dbReference type="NCBI Taxonomy" id="415540"/>
    <lineage>
        <taxon>unclassified sequences</taxon>
        <taxon>environmental samples</taxon>
    </lineage>
</organism>
<feature type="region of interest" description="Disordered" evidence="2">
    <location>
        <begin position="100"/>
        <end position="138"/>
    </location>
</feature>
<dbReference type="AlphaFoldDB" id="A5CFS6"/>
<dbReference type="InterPro" id="IPR000352">
    <property type="entry name" value="Pep_chain_release_fac_I"/>
</dbReference>
<gene>
    <name evidence="4" type="primary">9E7-16</name>
</gene>
<dbReference type="PROSITE" id="PS00745">
    <property type="entry name" value="RF_PROK_I"/>
    <property type="match status" value="1"/>
</dbReference>
<reference evidence="4" key="1">
    <citation type="submission" date="2007-03" db="EMBL/GenBank/DDBJ databases">
        <title>Isolation and characterization of alkane hydroxylases from Pacific deep-sea sediment.</title>
        <authorList>
            <person name="Xu M."/>
        </authorList>
    </citation>
    <scope>NUCLEOTIDE SEQUENCE</scope>
</reference>
<dbReference type="GO" id="GO:0043022">
    <property type="term" value="F:ribosome binding"/>
    <property type="evidence" value="ECO:0007669"/>
    <property type="project" value="TreeGrafter"/>
</dbReference>
<proteinExistence type="inferred from homology"/>
<feature type="compositionally biased region" description="Basic and acidic residues" evidence="2">
    <location>
        <begin position="118"/>
        <end position="138"/>
    </location>
</feature>
<comment type="similarity">
    <text evidence="1">Belongs to the prokaryotic/mitochondrial release factor family.</text>
</comment>
<dbReference type="NCBIfam" id="NF006718">
    <property type="entry name" value="PRK09256.1"/>
    <property type="match status" value="1"/>
</dbReference>
<dbReference type="PANTHER" id="PTHR47814">
    <property type="entry name" value="PEPTIDYL-TRNA HYDROLASE ARFB"/>
    <property type="match status" value="1"/>
</dbReference>
<dbReference type="Gene3D" id="3.30.160.20">
    <property type="match status" value="1"/>
</dbReference>
<dbReference type="PANTHER" id="PTHR47814:SF1">
    <property type="entry name" value="PEPTIDYL-TRNA HYDROLASE ARFB"/>
    <property type="match status" value="1"/>
</dbReference>
<feature type="domain" description="Prokaryotic-type class I peptide chain release factors" evidence="3">
    <location>
        <begin position="21"/>
        <end position="37"/>
    </location>
</feature>
<accession>A5CFS6</accession>
<protein>
    <submittedName>
        <fullName evidence="4">Protein chain release factor B</fullName>
    </submittedName>
</protein>
<dbReference type="InterPro" id="IPR045853">
    <property type="entry name" value="Pep_chain_release_fac_I_sf"/>
</dbReference>
<dbReference type="Pfam" id="PF00472">
    <property type="entry name" value="RF-1"/>
    <property type="match status" value="1"/>
</dbReference>
<feature type="compositionally biased region" description="Basic residues" evidence="2">
    <location>
        <begin position="104"/>
        <end position="117"/>
    </location>
</feature>
<evidence type="ECO:0000259" key="3">
    <source>
        <dbReference type="PROSITE" id="PS00745"/>
    </source>
</evidence>
<dbReference type="EMBL" id="AM501426">
    <property type="protein sequence ID" value="CAM58093.1"/>
    <property type="molecule type" value="Genomic_DNA"/>
</dbReference>
<dbReference type="SUPFAM" id="SSF75620">
    <property type="entry name" value="Release factor"/>
    <property type="match status" value="1"/>
</dbReference>
<name>A5CFS6_9ZZZZ</name>